<dbReference type="InterPro" id="IPR051143">
    <property type="entry name" value="TrkH_K-transport"/>
</dbReference>
<dbReference type="PANTHER" id="PTHR31064">
    <property type="entry name" value="POTASSIUM TRANSPORT PROTEIN DDB_G0292412-RELATED"/>
    <property type="match status" value="1"/>
</dbReference>
<sequence length="762" mass="84818">MVSRPSLRLTPPISRISRSIAFHLPPLNFITLHYAYFIGVSLLSSLIFWGSSTPPRSVSYTDSLFLTVSAMTLAGLNTVNLSQLNTFQQFILFLLILLGSAIWVSIAVVHVRRKSFERRFKSIVEEERHKRRSRSGSISRRAFSFPKSFSRSHPEVDGVVVRGSVIEPETGPAEDANGNVHVPSRHIKSQKSPAEDVDGHAHFPSRQASTDGKLAPAAEDLVEQAEMRNGFEAGAGPGESKAPSDPLTVNTGVSRRITFATPTSPTKYREHGHIFAMQGVGARQNILNHPQMTPPRVYPNELPKVNEGDADRIPPRRHGVYGFLPNGFIGRNSQFSSLTLAERERLGGVEYRAVTVLAVIVPLYFVLWQVFGCIGLGAYVARNRSAATEVNAENPWWVGAFNGVSAFNNSGMSLLDVNMVAFQTADYMLITMSLMILAGNTCYPIFLRLIIWTMFKLLPDYGERCGDWKVTLRFLLDHPRRCYTNLFPARHTWWLLATLICLNGTDWAAFEVLNIGNSTVASLPRGARALDGLFQAFAVRSGGFYVVPIADLRIGLLILYVIMMYISVYPVVITMRNSNVYEERSLGIYADDQQANKKEEEQPPLNDKTLFGRIKRTMTNKPGSGTESRGYFVRQQLRGQLAHDLWWIVLAVLFITITETSQFERNPVDYSVFNILFEVVSGYGCVGISVGLPNVAYSFCGGWHTFSKLVLCAVMIRGRHRGLPVAIDRAVLLPGEHLAAAEEEDAQIRLDRSVTTLNRGTV</sequence>
<evidence type="ECO:0000256" key="3">
    <source>
        <dbReference type="ARBA" id="ARBA00022448"/>
    </source>
</evidence>
<keyword evidence="8 10" id="KW-0406">Ion transport</keyword>
<keyword evidence="9 10" id="KW-0472">Membrane</keyword>
<name>A0ABR4BFR0_9LECA</name>
<feature type="transmembrane region" description="Helical" evidence="10">
    <location>
        <begin position="670"/>
        <end position="690"/>
    </location>
</feature>
<comment type="caution">
    <text evidence="12">The sequence shown here is derived from an EMBL/GenBank/DDBJ whole genome shotgun (WGS) entry which is preliminary data.</text>
</comment>
<feature type="transmembrane region" description="Helical" evidence="10">
    <location>
        <begin position="353"/>
        <end position="381"/>
    </location>
</feature>
<keyword evidence="3 10" id="KW-0813">Transport</keyword>
<organism evidence="12 13">
    <name type="scientific">Lepraria finkii</name>
    <dbReference type="NCBI Taxonomy" id="1340010"/>
    <lineage>
        <taxon>Eukaryota</taxon>
        <taxon>Fungi</taxon>
        <taxon>Dikarya</taxon>
        <taxon>Ascomycota</taxon>
        <taxon>Pezizomycotina</taxon>
        <taxon>Lecanoromycetes</taxon>
        <taxon>OSLEUM clade</taxon>
        <taxon>Lecanoromycetidae</taxon>
        <taxon>Lecanorales</taxon>
        <taxon>Lecanorineae</taxon>
        <taxon>Stereocaulaceae</taxon>
        <taxon>Lepraria</taxon>
    </lineage>
</organism>
<feature type="region of interest" description="Disordered" evidence="11">
    <location>
        <begin position="168"/>
        <end position="213"/>
    </location>
</feature>
<evidence type="ECO:0000256" key="6">
    <source>
        <dbReference type="ARBA" id="ARBA00022958"/>
    </source>
</evidence>
<evidence type="ECO:0000256" key="5">
    <source>
        <dbReference type="ARBA" id="ARBA00022692"/>
    </source>
</evidence>
<gene>
    <name evidence="12" type="ORF">ABVK25_003071</name>
</gene>
<feature type="transmembrane region" description="Helical" evidence="10">
    <location>
        <begin position="554"/>
        <end position="573"/>
    </location>
</feature>
<dbReference type="InterPro" id="IPR003445">
    <property type="entry name" value="Cat_transpt"/>
</dbReference>
<dbReference type="InterPro" id="IPR004773">
    <property type="entry name" value="K/Na_transp_Trk1/HKT1"/>
</dbReference>
<dbReference type="NCBIfam" id="TIGR00934">
    <property type="entry name" value="2a38euk"/>
    <property type="match status" value="1"/>
</dbReference>
<dbReference type="EMBL" id="JBHFEH010000007">
    <property type="protein sequence ID" value="KAL2056677.1"/>
    <property type="molecule type" value="Genomic_DNA"/>
</dbReference>
<evidence type="ECO:0000256" key="11">
    <source>
        <dbReference type="SAM" id="MobiDB-lite"/>
    </source>
</evidence>
<evidence type="ECO:0000256" key="10">
    <source>
        <dbReference type="PIRNR" id="PIRNR002450"/>
    </source>
</evidence>
<evidence type="ECO:0000313" key="13">
    <source>
        <dbReference type="Proteomes" id="UP001590951"/>
    </source>
</evidence>
<protein>
    <recommendedName>
        <fullName evidence="10">Potassium transport protein</fullName>
    </recommendedName>
</protein>
<evidence type="ECO:0000256" key="1">
    <source>
        <dbReference type="ARBA" id="ARBA00004141"/>
    </source>
</evidence>
<dbReference type="InterPro" id="IPR015958">
    <property type="entry name" value="Trk1_fungi"/>
</dbReference>
<keyword evidence="4 10" id="KW-0633">Potassium transport</keyword>
<reference evidence="12 13" key="1">
    <citation type="submission" date="2024-09" db="EMBL/GenBank/DDBJ databases">
        <title>Rethinking Asexuality: The Enigmatic Case of Functional Sexual Genes in Lepraria (Stereocaulaceae).</title>
        <authorList>
            <person name="Doellman M."/>
            <person name="Sun Y."/>
            <person name="Barcenas-Pena A."/>
            <person name="Lumbsch H.T."/>
            <person name="Grewe F."/>
        </authorList>
    </citation>
    <scope>NUCLEOTIDE SEQUENCE [LARGE SCALE GENOMIC DNA]</scope>
    <source>
        <strain evidence="12 13">Grewe 0041</strain>
    </source>
</reference>
<dbReference type="PIRSF" id="PIRSF002450">
    <property type="entry name" value="K+_transpter_TRK"/>
    <property type="match status" value="1"/>
</dbReference>
<dbReference type="Proteomes" id="UP001590951">
    <property type="component" value="Unassembled WGS sequence"/>
</dbReference>
<accession>A0ABR4BFR0</accession>
<evidence type="ECO:0000256" key="4">
    <source>
        <dbReference type="ARBA" id="ARBA00022538"/>
    </source>
</evidence>
<comment type="subcellular location">
    <subcellularLocation>
        <location evidence="1">Membrane</location>
        <topology evidence="1">Multi-pass membrane protein</topology>
    </subcellularLocation>
</comment>
<feature type="transmembrane region" description="Helical" evidence="10">
    <location>
        <begin position="427"/>
        <end position="451"/>
    </location>
</feature>
<evidence type="ECO:0000256" key="9">
    <source>
        <dbReference type="ARBA" id="ARBA00023136"/>
    </source>
</evidence>
<dbReference type="Pfam" id="PF02386">
    <property type="entry name" value="TrkH"/>
    <property type="match status" value="1"/>
</dbReference>
<evidence type="ECO:0000313" key="12">
    <source>
        <dbReference type="EMBL" id="KAL2056677.1"/>
    </source>
</evidence>
<evidence type="ECO:0000256" key="8">
    <source>
        <dbReference type="ARBA" id="ARBA00023065"/>
    </source>
</evidence>
<keyword evidence="5 10" id="KW-0812">Transmembrane</keyword>
<feature type="transmembrane region" description="Helical" evidence="10">
    <location>
        <begin position="34"/>
        <end position="52"/>
    </location>
</feature>
<dbReference type="PANTHER" id="PTHR31064:SF37">
    <property type="entry name" value="TRANSPORTER, PUTATIVE (EUROFUNG)-RELATED"/>
    <property type="match status" value="1"/>
</dbReference>
<feature type="transmembrane region" description="Helical" evidence="10">
    <location>
        <begin position="64"/>
        <end position="84"/>
    </location>
</feature>
<evidence type="ECO:0000256" key="2">
    <source>
        <dbReference type="ARBA" id="ARBA00009137"/>
    </source>
</evidence>
<keyword evidence="6 10" id="KW-0630">Potassium</keyword>
<keyword evidence="7 10" id="KW-1133">Transmembrane helix</keyword>
<feature type="transmembrane region" description="Helical" evidence="10">
    <location>
        <begin position="90"/>
        <end position="111"/>
    </location>
</feature>
<proteinExistence type="inferred from homology"/>
<feature type="transmembrane region" description="Helical" evidence="10">
    <location>
        <begin position="645"/>
        <end position="663"/>
    </location>
</feature>
<keyword evidence="13" id="KW-1185">Reference proteome</keyword>
<evidence type="ECO:0000256" key="7">
    <source>
        <dbReference type="ARBA" id="ARBA00022989"/>
    </source>
</evidence>
<comment type="similarity">
    <text evidence="2 10">Belongs to the TrkH potassium transport family.</text>
</comment>